<accession>A0A3B1CRB7</accession>
<gene>
    <name evidence="1" type="ORF">MNBD_NITROSPINAE02-2129</name>
</gene>
<sequence>YDLSPNLVNEVMAIKTELMKAIS</sequence>
<feature type="non-terminal residue" evidence="1">
    <location>
        <position position="1"/>
    </location>
</feature>
<reference evidence="1" key="1">
    <citation type="submission" date="2018-06" db="EMBL/GenBank/DDBJ databases">
        <authorList>
            <person name="Zhirakovskaya E."/>
        </authorList>
    </citation>
    <scope>NUCLEOTIDE SEQUENCE</scope>
</reference>
<protein>
    <submittedName>
        <fullName evidence="1">Uncharacterized protein</fullName>
    </submittedName>
</protein>
<evidence type="ECO:0000313" key="1">
    <source>
        <dbReference type="EMBL" id="VAX19237.1"/>
    </source>
</evidence>
<proteinExistence type="predicted"/>
<name>A0A3B1CRB7_9ZZZZ</name>
<dbReference type="AlphaFoldDB" id="A0A3B1CRB7"/>
<organism evidence="1">
    <name type="scientific">hydrothermal vent metagenome</name>
    <dbReference type="NCBI Taxonomy" id="652676"/>
    <lineage>
        <taxon>unclassified sequences</taxon>
        <taxon>metagenomes</taxon>
        <taxon>ecological metagenomes</taxon>
    </lineage>
</organism>
<dbReference type="EMBL" id="UOGE01000041">
    <property type="protein sequence ID" value="VAX19237.1"/>
    <property type="molecule type" value="Genomic_DNA"/>
</dbReference>